<comment type="caution">
    <text evidence="13">The sequence shown here is derived from an EMBL/GenBank/DDBJ whole genome shotgun (WGS) entry which is preliminary data.</text>
</comment>
<evidence type="ECO:0000256" key="7">
    <source>
        <dbReference type="ARBA" id="ARBA00022679"/>
    </source>
</evidence>
<dbReference type="Proteomes" id="UP001314263">
    <property type="component" value="Unassembled WGS sequence"/>
</dbReference>
<evidence type="ECO:0000256" key="6">
    <source>
        <dbReference type="ARBA" id="ARBA00022490"/>
    </source>
</evidence>
<feature type="domain" description="N-acetyltransferase" evidence="12">
    <location>
        <begin position="71"/>
        <end position="226"/>
    </location>
</feature>
<evidence type="ECO:0000256" key="4">
    <source>
        <dbReference type="ARBA" id="ARBA00012950"/>
    </source>
</evidence>
<comment type="subcellular location">
    <subcellularLocation>
        <location evidence="2">Cytoplasm</location>
    </subcellularLocation>
    <subcellularLocation>
        <location evidence="1">Nucleus</location>
    </subcellularLocation>
</comment>
<dbReference type="InterPro" id="IPR039949">
    <property type="entry name" value="NAA40"/>
</dbReference>
<dbReference type="EMBL" id="CAUYUE010000007">
    <property type="protein sequence ID" value="CAK0782796.1"/>
    <property type="molecule type" value="Genomic_DNA"/>
</dbReference>
<dbReference type="PANTHER" id="PTHR20531:SF1">
    <property type="entry name" value="N-ALPHA-ACETYLTRANSFERASE 40"/>
    <property type="match status" value="1"/>
</dbReference>
<comment type="similarity">
    <text evidence="3">Belongs to the acetyltransferase family. NAA40 subfamily.</text>
</comment>
<evidence type="ECO:0000256" key="2">
    <source>
        <dbReference type="ARBA" id="ARBA00004496"/>
    </source>
</evidence>
<dbReference type="GO" id="GO:1990189">
    <property type="term" value="F:protein N-terminal-serine acetyltransferase activity"/>
    <property type="evidence" value="ECO:0007669"/>
    <property type="project" value="UniProtKB-EC"/>
</dbReference>
<protein>
    <recommendedName>
        <fullName evidence="5">N-alpha-acetyltransferase 40</fullName>
        <ecNumber evidence="4">2.3.1.257</ecNumber>
    </recommendedName>
</protein>
<dbReference type="InterPro" id="IPR000182">
    <property type="entry name" value="GNAT_dom"/>
</dbReference>
<sequence>MAKKTSKGKEKKLLRKEENAKAIEERSFIDDALRRANKVDDLLKDYPAFHTYKRNGLDLELQFHKAEALPENVLDWAFMLCKSNMETFYNASWGWHDDTKRSELGCAEARFIIAYTKAETGKREPVAFVHMRWEKDDTEGWPVLYCYDIQLEPSVQRKGLGRHLMKFLQLVAVKTDMHEVMLTVQLENGDALRMYRHLGYEDHWDQPEAPEGEPSAAYVILTKKLPASVAQQQRALKPVTNSYQLENIIYG</sequence>
<dbReference type="Gene3D" id="3.40.630.30">
    <property type="match status" value="1"/>
</dbReference>
<evidence type="ECO:0000313" key="14">
    <source>
        <dbReference type="Proteomes" id="UP001314263"/>
    </source>
</evidence>
<keyword evidence="6" id="KW-0963">Cytoplasm</keyword>
<comment type="catalytic activity">
    <reaction evidence="11">
        <text>N-terminal L-seryl-[histone H4] + acetyl-CoA = N-terminal N(alpha)-acetyl-L-seryl-[histone H4] + CoA + H(+)</text>
        <dbReference type="Rhea" id="RHEA:50596"/>
        <dbReference type="Rhea" id="RHEA-COMP:12740"/>
        <dbReference type="Rhea" id="RHEA-COMP:12743"/>
        <dbReference type="ChEBI" id="CHEBI:15378"/>
        <dbReference type="ChEBI" id="CHEBI:57287"/>
        <dbReference type="ChEBI" id="CHEBI:57288"/>
        <dbReference type="ChEBI" id="CHEBI:64738"/>
        <dbReference type="ChEBI" id="CHEBI:83690"/>
        <dbReference type="EC" id="2.3.1.257"/>
    </reaction>
</comment>
<evidence type="ECO:0000256" key="10">
    <source>
        <dbReference type="ARBA" id="ARBA00047821"/>
    </source>
</evidence>
<comment type="catalytic activity">
    <reaction evidence="10">
        <text>N-terminal L-seryl-[histone H2A] + acetyl-CoA = N-terminal N(alpha)-acetyl-L-seryl-[histone H2A] + CoA + H(+)</text>
        <dbReference type="Rhea" id="RHEA:50600"/>
        <dbReference type="Rhea" id="RHEA-COMP:12742"/>
        <dbReference type="Rhea" id="RHEA-COMP:12744"/>
        <dbReference type="ChEBI" id="CHEBI:15378"/>
        <dbReference type="ChEBI" id="CHEBI:57287"/>
        <dbReference type="ChEBI" id="CHEBI:57288"/>
        <dbReference type="ChEBI" id="CHEBI:64738"/>
        <dbReference type="ChEBI" id="CHEBI:83690"/>
        <dbReference type="EC" id="2.3.1.257"/>
    </reaction>
</comment>
<organism evidence="13 14">
    <name type="scientific">Coccomyxa viridis</name>
    <dbReference type="NCBI Taxonomy" id="1274662"/>
    <lineage>
        <taxon>Eukaryota</taxon>
        <taxon>Viridiplantae</taxon>
        <taxon>Chlorophyta</taxon>
        <taxon>core chlorophytes</taxon>
        <taxon>Trebouxiophyceae</taxon>
        <taxon>Trebouxiophyceae incertae sedis</taxon>
        <taxon>Coccomyxaceae</taxon>
        <taxon>Coccomyxa</taxon>
    </lineage>
</organism>
<evidence type="ECO:0000313" key="13">
    <source>
        <dbReference type="EMBL" id="CAK0782796.1"/>
    </source>
</evidence>
<dbReference type="AlphaFoldDB" id="A0AAV1I7P8"/>
<dbReference type="EC" id="2.3.1.257" evidence="4"/>
<evidence type="ECO:0000256" key="1">
    <source>
        <dbReference type="ARBA" id="ARBA00004123"/>
    </source>
</evidence>
<dbReference type="CDD" id="cd04301">
    <property type="entry name" value="NAT_SF"/>
    <property type="match status" value="1"/>
</dbReference>
<keyword evidence="9" id="KW-0012">Acyltransferase</keyword>
<keyword evidence="8" id="KW-0539">Nucleus</keyword>
<evidence type="ECO:0000256" key="8">
    <source>
        <dbReference type="ARBA" id="ARBA00023242"/>
    </source>
</evidence>
<dbReference type="Pfam" id="PF00583">
    <property type="entry name" value="Acetyltransf_1"/>
    <property type="match status" value="1"/>
</dbReference>
<evidence type="ECO:0000259" key="12">
    <source>
        <dbReference type="PROSITE" id="PS51186"/>
    </source>
</evidence>
<gene>
    <name evidence="13" type="ORF">CVIRNUC_005991</name>
</gene>
<evidence type="ECO:0000256" key="5">
    <source>
        <dbReference type="ARBA" id="ARBA00015043"/>
    </source>
</evidence>
<dbReference type="PROSITE" id="PS51186">
    <property type="entry name" value="GNAT"/>
    <property type="match status" value="1"/>
</dbReference>
<dbReference type="GO" id="GO:0043998">
    <property type="term" value="F:histone H2A acetyltransferase activity"/>
    <property type="evidence" value="ECO:0007669"/>
    <property type="project" value="InterPro"/>
</dbReference>
<name>A0AAV1I7P8_9CHLO</name>
<proteinExistence type="inferred from homology"/>
<evidence type="ECO:0000256" key="11">
    <source>
        <dbReference type="ARBA" id="ARBA00049524"/>
    </source>
</evidence>
<dbReference type="InterPro" id="IPR016181">
    <property type="entry name" value="Acyl_CoA_acyltransferase"/>
</dbReference>
<dbReference type="GO" id="GO:0010485">
    <property type="term" value="F:histone H4 acetyltransferase activity"/>
    <property type="evidence" value="ECO:0007669"/>
    <property type="project" value="InterPro"/>
</dbReference>
<dbReference type="GO" id="GO:0005634">
    <property type="term" value="C:nucleus"/>
    <property type="evidence" value="ECO:0007669"/>
    <property type="project" value="UniProtKB-SubCell"/>
</dbReference>
<reference evidence="13 14" key="1">
    <citation type="submission" date="2023-10" db="EMBL/GenBank/DDBJ databases">
        <authorList>
            <person name="Maclean D."/>
            <person name="Macfadyen A."/>
        </authorList>
    </citation>
    <scope>NUCLEOTIDE SEQUENCE [LARGE SCALE GENOMIC DNA]</scope>
</reference>
<accession>A0AAV1I7P8</accession>
<evidence type="ECO:0000256" key="9">
    <source>
        <dbReference type="ARBA" id="ARBA00023315"/>
    </source>
</evidence>
<dbReference type="GO" id="GO:0005737">
    <property type="term" value="C:cytoplasm"/>
    <property type="evidence" value="ECO:0007669"/>
    <property type="project" value="UniProtKB-SubCell"/>
</dbReference>
<dbReference type="SUPFAM" id="SSF55729">
    <property type="entry name" value="Acyl-CoA N-acyltransferases (Nat)"/>
    <property type="match status" value="1"/>
</dbReference>
<keyword evidence="14" id="KW-1185">Reference proteome</keyword>
<dbReference type="PANTHER" id="PTHR20531">
    <property type="entry name" value="N-ALPHA-ACETYLTRANSFERASE 40"/>
    <property type="match status" value="1"/>
</dbReference>
<keyword evidence="7" id="KW-0808">Transferase</keyword>
<evidence type="ECO:0000256" key="3">
    <source>
        <dbReference type="ARBA" id="ARBA00008870"/>
    </source>
</evidence>